<dbReference type="AlphaFoldDB" id="A0A1F6VQY0"/>
<evidence type="ECO:0000256" key="3">
    <source>
        <dbReference type="ARBA" id="ARBA00022630"/>
    </source>
</evidence>
<dbReference type="InterPro" id="IPR016166">
    <property type="entry name" value="FAD-bd_PCMH"/>
</dbReference>
<keyword evidence="4" id="KW-0274">FAD</keyword>
<dbReference type="InterPro" id="IPR036318">
    <property type="entry name" value="FAD-bd_PCMH-like_sf"/>
</dbReference>
<dbReference type="InterPro" id="IPR016167">
    <property type="entry name" value="FAD-bd_PCMH_sub1"/>
</dbReference>
<organism evidence="9 10">
    <name type="scientific">Candidatus Nomurabacteria bacterium RIFCSPHIGHO2_02_FULL_38_15</name>
    <dbReference type="NCBI Taxonomy" id="1801752"/>
    <lineage>
        <taxon>Bacteria</taxon>
        <taxon>Candidatus Nomuraibacteriota</taxon>
    </lineage>
</organism>
<dbReference type="InterPro" id="IPR016169">
    <property type="entry name" value="FAD-bd_PCMH_sub2"/>
</dbReference>
<dbReference type="InterPro" id="IPR016164">
    <property type="entry name" value="FAD-linked_Oxase-like_C"/>
</dbReference>
<gene>
    <name evidence="9" type="ORF">A3J61_01545</name>
</gene>
<dbReference type="Gene3D" id="3.30.70.2740">
    <property type="match status" value="1"/>
</dbReference>
<dbReference type="Gene3D" id="3.30.43.10">
    <property type="entry name" value="Uridine Diphospho-n-acetylenolpyruvylglucosamine Reductase, domain 2"/>
    <property type="match status" value="1"/>
</dbReference>
<dbReference type="SUPFAM" id="SSF56176">
    <property type="entry name" value="FAD-binding/transporter-associated domain-like"/>
    <property type="match status" value="1"/>
</dbReference>
<dbReference type="STRING" id="1801752.A3J61_01545"/>
<keyword evidence="6" id="KW-0560">Oxidoreductase</keyword>
<dbReference type="Proteomes" id="UP000179686">
    <property type="component" value="Unassembled WGS sequence"/>
</dbReference>
<evidence type="ECO:0000313" key="9">
    <source>
        <dbReference type="EMBL" id="OGI72043.1"/>
    </source>
</evidence>
<dbReference type="PROSITE" id="PS51387">
    <property type="entry name" value="FAD_PCMH"/>
    <property type="match status" value="1"/>
</dbReference>
<sequence length="573" mass="65529">MLDLAKQIKDIIDGDVESSNETLEIYSRDASIFKVMPELIVYPKHSEDVKRIVHFVARSKPANPNLSITARCAGTCMSGGAINDSIILDFTKYMHGISDFAVESIEHYGIKMSGSVTMLPGTYYRDVEKFTLEKNMLMPTYTASKEICAVGGMVANNAGGEKTLRYGKMENFIKSLKIVFRDGNEYEIKPLTKVELETKCKLDDMEGELYTDIYRLVTENVTEINQAKPKVSKNSAGYYLWNLISKKESEDEIFDLCRLVVGSQGTLGIITEITWYLVPLQKYKMIHVTFLKDLSKIDEVIETILPLEPESVESYDDDSLSLAIKFFPDFIRQMNIFEFIKLGLSFIPEVLMMLRGGLPKLVLITEFTSQDENECLEKVTKLDTVLKKFTKEYNIQTRITNAKGGEKYWRIRRESFNLLRKHVKGKHTAPFIDDICVSPHALAEFLPKLNKILKDYKLVYTIAGHAGDGNFHIIPLMDFKDPKTRDTILAVSDKVYDLVREYKGSITAEHNDGLIRTPYLDEMFTAKTLALFKETKEIFDPLYIFNPRKKVGADKQYLYDHIILEKPTQKHNS</sequence>
<evidence type="ECO:0000256" key="2">
    <source>
        <dbReference type="ARBA" id="ARBA00008000"/>
    </source>
</evidence>
<protein>
    <recommendedName>
        <fullName evidence="7">D-lactate dehydrogenase (cytochrome)</fullName>
        <ecNumber evidence="7">1.1.2.4</ecNumber>
    </recommendedName>
</protein>
<dbReference type="Pfam" id="PF02913">
    <property type="entry name" value="FAD-oxidase_C"/>
    <property type="match status" value="1"/>
</dbReference>
<evidence type="ECO:0000259" key="8">
    <source>
        <dbReference type="PROSITE" id="PS51387"/>
    </source>
</evidence>
<evidence type="ECO:0000256" key="5">
    <source>
        <dbReference type="ARBA" id="ARBA00022946"/>
    </source>
</evidence>
<dbReference type="PANTHER" id="PTHR11748:SF111">
    <property type="entry name" value="D-LACTATE DEHYDROGENASE, MITOCHONDRIAL-RELATED"/>
    <property type="match status" value="1"/>
</dbReference>
<dbReference type="InterPro" id="IPR004113">
    <property type="entry name" value="FAD-bd_oxidored_4_C"/>
</dbReference>
<evidence type="ECO:0000256" key="1">
    <source>
        <dbReference type="ARBA" id="ARBA00001974"/>
    </source>
</evidence>
<dbReference type="Pfam" id="PF01565">
    <property type="entry name" value="FAD_binding_4"/>
    <property type="match status" value="1"/>
</dbReference>
<dbReference type="GO" id="GO:1903457">
    <property type="term" value="P:lactate catabolic process"/>
    <property type="evidence" value="ECO:0007669"/>
    <property type="project" value="TreeGrafter"/>
</dbReference>
<comment type="caution">
    <text evidence="9">The sequence shown here is derived from an EMBL/GenBank/DDBJ whole genome shotgun (WGS) entry which is preliminary data.</text>
</comment>
<dbReference type="FunFam" id="3.30.70.2740:FF:000001">
    <property type="entry name" value="D-lactate dehydrogenase mitochondrial"/>
    <property type="match status" value="1"/>
</dbReference>
<dbReference type="SUPFAM" id="SSF55103">
    <property type="entry name" value="FAD-linked oxidases, C-terminal domain"/>
    <property type="match status" value="1"/>
</dbReference>
<keyword evidence="3" id="KW-0285">Flavoprotein</keyword>
<evidence type="ECO:0000313" key="10">
    <source>
        <dbReference type="Proteomes" id="UP000179686"/>
    </source>
</evidence>
<dbReference type="PANTHER" id="PTHR11748">
    <property type="entry name" value="D-LACTATE DEHYDROGENASE"/>
    <property type="match status" value="1"/>
</dbReference>
<dbReference type="EC" id="1.1.2.4" evidence="7"/>
<dbReference type="EMBL" id="MFUC01000013">
    <property type="protein sequence ID" value="OGI72043.1"/>
    <property type="molecule type" value="Genomic_DNA"/>
</dbReference>
<dbReference type="Gene3D" id="3.30.465.10">
    <property type="match status" value="1"/>
</dbReference>
<name>A0A1F6VQY0_9BACT</name>
<reference evidence="9 10" key="1">
    <citation type="journal article" date="2016" name="Nat. Commun.">
        <title>Thousands of microbial genomes shed light on interconnected biogeochemical processes in an aquifer system.</title>
        <authorList>
            <person name="Anantharaman K."/>
            <person name="Brown C.T."/>
            <person name="Hug L.A."/>
            <person name="Sharon I."/>
            <person name="Castelle C.J."/>
            <person name="Probst A.J."/>
            <person name="Thomas B.C."/>
            <person name="Singh A."/>
            <person name="Wilkins M.J."/>
            <person name="Karaoz U."/>
            <person name="Brodie E.L."/>
            <person name="Williams K.H."/>
            <person name="Hubbard S.S."/>
            <person name="Banfield J.F."/>
        </authorList>
    </citation>
    <scope>NUCLEOTIDE SEQUENCE [LARGE SCALE GENOMIC DNA]</scope>
</reference>
<proteinExistence type="inferred from homology"/>
<evidence type="ECO:0000256" key="4">
    <source>
        <dbReference type="ARBA" id="ARBA00022827"/>
    </source>
</evidence>
<comment type="cofactor">
    <cofactor evidence="1">
        <name>FAD</name>
        <dbReference type="ChEBI" id="CHEBI:57692"/>
    </cofactor>
</comment>
<dbReference type="InterPro" id="IPR006094">
    <property type="entry name" value="Oxid_FAD_bind_N"/>
</dbReference>
<dbReference type="GO" id="GO:0004458">
    <property type="term" value="F:D-lactate dehydrogenase (cytochrome) activity"/>
    <property type="evidence" value="ECO:0007669"/>
    <property type="project" value="UniProtKB-EC"/>
</dbReference>
<dbReference type="GO" id="GO:0071949">
    <property type="term" value="F:FAD binding"/>
    <property type="evidence" value="ECO:0007669"/>
    <property type="project" value="InterPro"/>
</dbReference>
<accession>A0A1F6VQY0</accession>
<evidence type="ECO:0000256" key="6">
    <source>
        <dbReference type="ARBA" id="ARBA00023002"/>
    </source>
</evidence>
<keyword evidence="5" id="KW-0809">Transit peptide</keyword>
<feature type="domain" description="FAD-binding PCMH-type" evidence="8">
    <location>
        <begin position="33"/>
        <end position="280"/>
    </location>
</feature>
<dbReference type="GO" id="GO:0008720">
    <property type="term" value="F:D-lactate dehydrogenase (NAD+) activity"/>
    <property type="evidence" value="ECO:0007669"/>
    <property type="project" value="TreeGrafter"/>
</dbReference>
<evidence type="ECO:0000256" key="7">
    <source>
        <dbReference type="ARBA" id="ARBA00038897"/>
    </source>
</evidence>
<comment type="similarity">
    <text evidence="2">Belongs to the FAD-binding oxidoreductase/transferase type 4 family.</text>
</comment>